<dbReference type="PATRIC" id="fig|797516.3.peg.2643"/>
<evidence type="ECO:0000313" key="2">
    <source>
        <dbReference type="Proteomes" id="UP000005025"/>
    </source>
</evidence>
<dbReference type="STRING" id="797516.HMPREF9104_02932"/>
<accession>H1LJY9</accession>
<evidence type="ECO:0000313" key="1">
    <source>
        <dbReference type="EMBL" id="EHO48105.1"/>
    </source>
</evidence>
<sequence length="39" mass="4254">MNGGIVSIVFGHFGVFITIAKFHFGNTVFLTNNQIDLLA</sequence>
<protein>
    <submittedName>
        <fullName evidence="1">Uncharacterized protein</fullName>
    </submittedName>
</protein>
<gene>
    <name evidence="1" type="ORF">HMPREF9104_02932</name>
</gene>
<organism evidence="1 2">
    <name type="scientific">Lentilactobacillus kisonensis F0435</name>
    <dbReference type="NCBI Taxonomy" id="797516"/>
    <lineage>
        <taxon>Bacteria</taxon>
        <taxon>Bacillati</taxon>
        <taxon>Bacillota</taxon>
        <taxon>Bacilli</taxon>
        <taxon>Lactobacillales</taxon>
        <taxon>Lactobacillaceae</taxon>
        <taxon>Lentilactobacillus</taxon>
    </lineage>
</organism>
<dbReference type="EMBL" id="AGRJ01000247">
    <property type="protein sequence ID" value="EHO48105.1"/>
    <property type="molecule type" value="Genomic_DNA"/>
</dbReference>
<dbReference type="Proteomes" id="UP000005025">
    <property type="component" value="Unassembled WGS sequence"/>
</dbReference>
<proteinExistence type="predicted"/>
<reference evidence="1 2" key="1">
    <citation type="submission" date="2011-09" db="EMBL/GenBank/DDBJ databases">
        <authorList>
            <person name="Weinstock G."/>
            <person name="Sodergren E."/>
            <person name="Clifton S."/>
            <person name="Fulton L."/>
            <person name="Fulton B."/>
            <person name="Courtney L."/>
            <person name="Fronick C."/>
            <person name="Harrison M."/>
            <person name="Strong C."/>
            <person name="Farmer C."/>
            <person name="Delahaunty K."/>
            <person name="Markovic C."/>
            <person name="Hall O."/>
            <person name="Minx P."/>
            <person name="Tomlinson C."/>
            <person name="Mitreva M."/>
            <person name="Hou S."/>
            <person name="Chen J."/>
            <person name="Wollam A."/>
            <person name="Pepin K.H."/>
            <person name="Johnson M."/>
            <person name="Bhonagiri V."/>
            <person name="Zhang X."/>
            <person name="Suruliraj S."/>
            <person name="Warren W."/>
            <person name="Chinwalla A."/>
            <person name="Mardis E.R."/>
            <person name="Wilson R.K."/>
        </authorList>
    </citation>
    <scope>NUCLEOTIDE SEQUENCE [LARGE SCALE GENOMIC DNA]</scope>
    <source>
        <strain evidence="1 2">F0435</strain>
    </source>
</reference>
<dbReference type="HOGENOM" id="CLU_3311790_0_0_9"/>
<name>H1LJY9_9LACO</name>
<dbReference type="AlphaFoldDB" id="H1LJY9"/>
<comment type="caution">
    <text evidence="1">The sequence shown here is derived from an EMBL/GenBank/DDBJ whole genome shotgun (WGS) entry which is preliminary data.</text>
</comment>